<evidence type="ECO:0000313" key="2">
    <source>
        <dbReference type="Proteomes" id="UP001595789"/>
    </source>
</evidence>
<sequence length="120" mass="13422">MEKNNNLVKQHLLALVLLFTVTIYSCKKEIHSGELINSEILKENAAFKKKGFQITTVSFNGFKSKINQSALGILQKQFGFSNAPKRIMSIALAETYKGFALITDSIKMITDGNTKSYIFP</sequence>
<dbReference type="PROSITE" id="PS51257">
    <property type="entry name" value="PROKAR_LIPOPROTEIN"/>
    <property type="match status" value="1"/>
</dbReference>
<dbReference type="RefSeq" id="WP_378986741.1">
    <property type="nucleotide sequence ID" value="NZ_JBHSBW010000013.1"/>
</dbReference>
<accession>A0ABV8PEL0</accession>
<evidence type="ECO:0000313" key="1">
    <source>
        <dbReference type="EMBL" id="MFC4212621.1"/>
    </source>
</evidence>
<reference evidence="2" key="1">
    <citation type="journal article" date="2019" name="Int. J. Syst. Evol. Microbiol.">
        <title>The Global Catalogue of Microorganisms (GCM) 10K type strain sequencing project: providing services to taxonomists for standard genome sequencing and annotation.</title>
        <authorList>
            <consortium name="The Broad Institute Genomics Platform"/>
            <consortium name="The Broad Institute Genome Sequencing Center for Infectious Disease"/>
            <person name="Wu L."/>
            <person name="Ma J."/>
        </authorList>
    </citation>
    <scope>NUCLEOTIDE SEQUENCE [LARGE SCALE GENOMIC DNA]</scope>
    <source>
        <strain evidence="2">CCM 8691</strain>
    </source>
</reference>
<dbReference type="EMBL" id="JBHSBW010000013">
    <property type="protein sequence ID" value="MFC4212621.1"/>
    <property type="molecule type" value="Genomic_DNA"/>
</dbReference>
<organism evidence="1 2">
    <name type="scientific">Pedobacter lithocola</name>
    <dbReference type="NCBI Taxonomy" id="1908239"/>
    <lineage>
        <taxon>Bacteria</taxon>
        <taxon>Pseudomonadati</taxon>
        <taxon>Bacteroidota</taxon>
        <taxon>Sphingobacteriia</taxon>
        <taxon>Sphingobacteriales</taxon>
        <taxon>Sphingobacteriaceae</taxon>
        <taxon>Pedobacter</taxon>
    </lineage>
</organism>
<keyword evidence="2" id="KW-1185">Reference proteome</keyword>
<protein>
    <submittedName>
        <fullName evidence="1">Uncharacterized protein</fullName>
    </submittedName>
</protein>
<dbReference type="Proteomes" id="UP001595789">
    <property type="component" value="Unassembled WGS sequence"/>
</dbReference>
<name>A0ABV8PEL0_9SPHI</name>
<gene>
    <name evidence="1" type="ORF">ACFOWA_15580</name>
</gene>
<comment type="caution">
    <text evidence="1">The sequence shown here is derived from an EMBL/GenBank/DDBJ whole genome shotgun (WGS) entry which is preliminary data.</text>
</comment>
<proteinExistence type="predicted"/>